<dbReference type="Proteomes" id="UP000322110">
    <property type="component" value="Unassembled WGS sequence"/>
</dbReference>
<dbReference type="EMBL" id="VUKA01000032">
    <property type="protein sequence ID" value="KAA2211357.1"/>
    <property type="molecule type" value="Genomic_DNA"/>
</dbReference>
<comment type="caution">
    <text evidence="2">The sequence shown here is derived from an EMBL/GenBank/DDBJ whole genome shotgun (WGS) entry which is preliminary data.</text>
</comment>
<sequence length="74" mass="8178">MTDPSPGAAPNASASALPRLLTLAQVCEITALSPSTLRRQIRLRRLAVLRFGSMLRIAEADLRAWLARQRRPAR</sequence>
<organism evidence="2 3">
    <name type="scientific">Teichococcus oryzae</name>
    <dbReference type="NCBI Taxonomy" id="1608942"/>
    <lineage>
        <taxon>Bacteria</taxon>
        <taxon>Pseudomonadati</taxon>
        <taxon>Pseudomonadota</taxon>
        <taxon>Alphaproteobacteria</taxon>
        <taxon>Acetobacterales</taxon>
        <taxon>Roseomonadaceae</taxon>
        <taxon>Roseomonas</taxon>
    </lineage>
</organism>
<dbReference type="SUPFAM" id="SSF46955">
    <property type="entry name" value="Putative DNA-binding domain"/>
    <property type="match status" value="1"/>
</dbReference>
<feature type="domain" description="Helix-turn-helix" evidence="1">
    <location>
        <begin position="20"/>
        <end position="70"/>
    </location>
</feature>
<dbReference type="Pfam" id="PF12728">
    <property type="entry name" value="HTH_17"/>
    <property type="match status" value="1"/>
</dbReference>
<accession>A0A5B2T9M7</accession>
<dbReference type="GO" id="GO:0003677">
    <property type="term" value="F:DNA binding"/>
    <property type="evidence" value="ECO:0007669"/>
    <property type="project" value="InterPro"/>
</dbReference>
<evidence type="ECO:0000313" key="2">
    <source>
        <dbReference type="EMBL" id="KAA2211357.1"/>
    </source>
</evidence>
<name>A0A5B2T9M7_9PROT</name>
<dbReference type="InterPro" id="IPR009061">
    <property type="entry name" value="DNA-bd_dom_put_sf"/>
</dbReference>
<proteinExistence type="predicted"/>
<dbReference type="AlphaFoldDB" id="A0A5B2T9M7"/>
<keyword evidence="3" id="KW-1185">Reference proteome</keyword>
<dbReference type="InterPro" id="IPR010093">
    <property type="entry name" value="SinI_DNA-bd"/>
</dbReference>
<evidence type="ECO:0000313" key="3">
    <source>
        <dbReference type="Proteomes" id="UP000322110"/>
    </source>
</evidence>
<protein>
    <submittedName>
        <fullName evidence="2">Helix-turn-helix domain-containing protein</fullName>
    </submittedName>
</protein>
<dbReference type="InterPro" id="IPR041657">
    <property type="entry name" value="HTH_17"/>
</dbReference>
<gene>
    <name evidence="2" type="ORF">F0Q34_20450</name>
</gene>
<dbReference type="OrthoDB" id="194758at2"/>
<dbReference type="NCBIfam" id="TIGR01764">
    <property type="entry name" value="excise"/>
    <property type="match status" value="1"/>
</dbReference>
<evidence type="ECO:0000259" key="1">
    <source>
        <dbReference type="Pfam" id="PF12728"/>
    </source>
</evidence>
<reference evidence="2 3" key="1">
    <citation type="journal article" date="2015" name="Int. J. Syst. Evol. Microbiol.">
        <title>Roseomonas oryzae sp. nov., isolated from paddy rhizosphere soil.</title>
        <authorList>
            <person name="Ramaprasad E.V."/>
            <person name="Sasikala Ch."/>
            <person name="Ramana Ch.V."/>
        </authorList>
    </citation>
    <scope>NUCLEOTIDE SEQUENCE [LARGE SCALE GENOMIC DNA]</scope>
    <source>
        <strain evidence="2 3">KCTC 42542</strain>
    </source>
</reference>
<dbReference type="RefSeq" id="WP_149814235.1">
    <property type="nucleotide sequence ID" value="NZ_VUKA01000032.1"/>
</dbReference>